<accession>A0A3L6F0H1</accession>
<dbReference type="Pfam" id="PF05686">
    <property type="entry name" value="Glyco_transf_90"/>
    <property type="match status" value="1"/>
</dbReference>
<dbReference type="InterPro" id="IPR051091">
    <property type="entry name" value="O-Glucosyltr/Glycosyltrsf_90"/>
</dbReference>
<keyword evidence="2" id="KW-0812">Transmembrane</keyword>
<organism evidence="4 5">
    <name type="scientific">Zea mays</name>
    <name type="common">Maize</name>
    <dbReference type="NCBI Taxonomy" id="4577"/>
    <lineage>
        <taxon>Eukaryota</taxon>
        <taxon>Viridiplantae</taxon>
        <taxon>Streptophyta</taxon>
        <taxon>Embryophyta</taxon>
        <taxon>Tracheophyta</taxon>
        <taxon>Spermatophyta</taxon>
        <taxon>Magnoliopsida</taxon>
        <taxon>Liliopsida</taxon>
        <taxon>Poales</taxon>
        <taxon>Poaceae</taxon>
        <taxon>PACMAD clade</taxon>
        <taxon>Panicoideae</taxon>
        <taxon>Andropogonodae</taxon>
        <taxon>Andropogoneae</taxon>
        <taxon>Tripsacinae</taxon>
        <taxon>Zea</taxon>
    </lineage>
</organism>
<name>A0A3L6F0H1_MAIZE</name>
<proteinExistence type="predicted"/>
<comment type="caution">
    <text evidence="4">The sequence shown here is derived from an EMBL/GenBank/DDBJ whole genome shotgun (WGS) entry which is preliminary data.</text>
</comment>
<dbReference type="ExpressionAtlas" id="A0A3L6F0H1">
    <property type="expression patterns" value="baseline and differential"/>
</dbReference>
<feature type="region of interest" description="Disordered" evidence="1">
    <location>
        <begin position="1"/>
        <end position="65"/>
    </location>
</feature>
<evidence type="ECO:0000256" key="1">
    <source>
        <dbReference type="SAM" id="MobiDB-lite"/>
    </source>
</evidence>
<feature type="compositionally biased region" description="Basic and acidic residues" evidence="1">
    <location>
        <begin position="20"/>
        <end position="30"/>
    </location>
</feature>
<feature type="domain" description="Glycosyl transferase CAP10" evidence="3">
    <location>
        <begin position="273"/>
        <end position="520"/>
    </location>
</feature>
<reference evidence="4 5" key="1">
    <citation type="journal article" date="2018" name="Nat. Genet.">
        <title>Extensive intraspecific gene order and gene structural variations between Mo17 and other maize genomes.</title>
        <authorList>
            <person name="Sun S."/>
            <person name="Zhou Y."/>
            <person name="Chen J."/>
            <person name="Shi J."/>
            <person name="Zhao H."/>
            <person name="Zhao H."/>
            <person name="Song W."/>
            <person name="Zhang M."/>
            <person name="Cui Y."/>
            <person name="Dong X."/>
            <person name="Liu H."/>
            <person name="Ma X."/>
            <person name="Jiao Y."/>
            <person name="Wang B."/>
            <person name="Wei X."/>
            <person name="Stein J.C."/>
            <person name="Glaubitz J.C."/>
            <person name="Lu F."/>
            <person name="Yu G."/>
            <person name="Liang C."/>
            <person name="Fengler K."/>
            <person name="Li B."/>
            <person name="Rafalski A."/>
            <person name="Schnable P.S."/>
            <person name="Ware D.H."/>
            <person name="Buckler E.S."/>
            <person name="Lai J."/>
        </authorList>
    </citation>
    <scope>NUCLEOTIDE SEQUENCE [LARGE SCALE GENOMIC DNA]</scope>
    <source>
        <strain evidence="5">cv. Missouri 17</strain>
        <tissue evidence="4">Seedling</tissue>
    </source>
</reference>
<dbReference type="PANTHER" id="PTHR12203">
    <property type="entry name" value="KDEL LYS-ASP-GLU-LEU CONTAINING - RELATED"/>
    <property type="match status" value="1"/>
</dbReference>
<dbReference type="SMART" id="SM00672">
    <property type="entry name" value="CAP10"/>
    <property type="match status" value="1"/>
</dbReference>
<dbReference type="EMBL" id="NCVQ01000005">
    <property type="protein sequence ID" value="PWZ26358.1"/>
    <property type="molecule type" value="Genomic_DNA"/>
</dbReference>
<evidence type="ECO:0000313" key="5">
    <source>
        <dbReference type="Proteomes" id="UP000251960"/>
    </source>
</evidence>
<feature type="compositionally biased region" description="Acidic residues" evidence="1">
    <location>
        <begin position="31"/>
        <end position="45"/>
    </location>
</feature>
<keyword evidence="4" id="KW-0808">Transferase</keyword>
<keyword evidence="2" id="KW-0472">Membrane</keyword>
<dbReference type="AlphaFoldDB" id="A0A3L6F0H1"/>
<dbReference type="InterPro" id="IPR006598">
    <property type="entry name" value="CAP10"/>
</dbReference>
<dbReference type="PANTHER" id="PTHR12203:SF105">
    <property type="entry name" value="OS08G0101800 PROTEIN"/>
    <property type="match status" value="1"/>
</dbReference>
<gene>
    <name evidence="4" type="primary">POGLUT1_2</name>
    <name evidence="4" type="ORF">Zm00014a_042934</name>
</gene>
<evidence type="ECO:0000256" key="2">
    <source>
        <dbReference type="SAM" id="Phobius"/>
    </source>
</evidence>
<sequence>MKSLQEERAALVPSPWPQQQRKDGGEHDPEQLMDEDDGDDEEDLQDEQHTRTIRTSTKTAEASSSAERRVPAWWRLRRAQKLLVPTRGVGLVIAGLLVLVLLLVVGGGGGANTSRRRWIHLDYASSFLRGGGLRQHQWPPHHVPSPAADLVPIPFSCGGNGSACPRRQTATSPPSPSPSSSSPPAGTKSSSSKNKQPPPQCPDYFRFIHSDLSPWRETGITREAVERGRHRAAFRLVVVDGRAYVETYHRVFQTRDTFTQWGIAQLLARYPGRVPDLDLMFNCEDMPEVKVKPSEESSAPPLFRYCKDDSTVDIVFPDWSFWGWPEVNIRPWAPLLEEMAAEMGRLPWADREPYAYWKGNPSVSAERADLRRCNDSSSSGGTRVFWQDWGAAIRDGFRDSNLAKQCRYRYKIYVRGRSWSVSLKYILACDSPVLLIATPFKDFFSRGLVAGRHYWPIDPGARKCDDINFAVHDWGNAHPEQARRMAEEGSGFARHQLSMDYVYDYMLHLLTQYAGLLRYKPTVPENAVELCAETVACPAAHHSNRREFDFMMQSRERYIADYQPCTLPPPFTDRHIREMTRRDQEVRANVHKMMTTVTP</sequence>
<evidence type="ECO:0000259" key="3">
    <source>
        <dbReference type="SMART" id="SM00672"/>
    </source>
</evidence>
<dbReference type="GO" id="GO:0016740">
    <property type="term" value="F:transferase activity"/>
    <property type="evidence" value="ECO:0007669"/>
    <property type="project" value="UniProtKB-KW"/>
</dbReference>
<feature type="region of interest" description="Disordered" evidence="1">
    <location>
        <begin position="162"/>
        <end position="200"/>
    </location>
</feature>
<protein>
    <submittedName>
        <fullName evidence="4">Protein O-glucosyltransferase 1</fullName>
    </submittedName>
</protein>
<feature type="compositionally biased region" description="Low complexity" evidence="1">
    <location>
        <begin position="54"/>
        <end position="65"/>
    </location>
</feature>
<feature type="transmembrane region" description="Helical" evidence="2">
    <location>
        <begin position="88"/>
        <end position="111"/>
    </location>
</feature>
<evidence type="ECO:0000313" key="4">
    <source>
        <dbReference type="EMBL" id="PWZ26358.1"/>
    </source>
</evidence>
<dbReference type="Proteomes" id="UP000251960">
    <property type="component" value="Chromosome 4"/>
</dbReference>
<keyword evidence="2" id="KW-1133">Transmembrane helix</keyword>
<feature type="compositionally biased region" description="Low complexity" evidence="1">
    <location>
        <begin position="178"/>
        <end position="195"/>
    </location>
</feature>